<evidence type="ECO:0000256" key="3">
    <source>
        <dbReference type="ARBA" id="ARBA00022475"/>
    </source>
</evidence>
<evidence type="ECO:0000313" key="9">
    <source>
        <dbReference type="Proteomes" id="UP000000851"/>
    </source>
</evidence>
<keyword evidence="5 7" id="KW-1133">Transmembrane helix</keyword>
<feature type="transmembrane region" description="Helical" evidence="7">
    <location>
        <begin position="358"/>
        <end position="377"/>
    </location>
</feature>
<dbReference type="AlphaFoldDB" id="C7QBS2"/>
<feature type="transmembrane region" description="Helical" evidence="7">
    <location>
        <begin position="111"/>
        <end position="132"/>
    </location>
</feature>
<dbReference type="InterPro" id="IPR050171">
    <property type="entry name" value="MFS_Transporters"/>
</dbReference>
<dbReference type="KEGG" id="cai:Caci_3638"/>
<dbReference type="InParanoid" id="C7QBS2"/>
<evidence type="ECO:0000256" key="1">
    <source>
        <dbReference type="ARBA" id="ARBA00004651"/>
    </source>
</evidence>
<dbReference type="PANTHER" id="PTHR23517">
    <property type="entry name" value="RESISTANCE PROTEIN MDTM, PUTATIVE-RELATED-RELATED"/>
    <property type="match status" value="1"/>
</dbReference>
<feature type="transmembrane region" description="Helical" evidence="7">
    <location>
        <begin position="220"/>
        <end position="247"/>
    </location>
</feature>
<proteinExistence type="predicted"/>
<dbReference type="SUPFAM" id="SSF103473">
    <property type="entry name" value="MFS general substrate transporter"/>
    <property type="match status" value="1"/>
</dbReference>
<dbReference type="PANTHER" id="PTHR23517:SF2">
    <property type="entry name" value="MULTIDRUG RESISTANCE PROTEIN MDTH"/>
    <property type="match status" value="1"/>
</dbReference>
<dbReference type="GO" id="GO:0005886">
    <property type="term" value="C:plasma membrane"/>
    <property type="evidence" value="ECO:0007669"/>
    <property type="project" value="UniProtKB-SubCell"/>
</dbReference>
<sequence length="409" mass="41640">MATESATAEGVSTLIGADRLARGRRALAAATLANAVGNGMYLAVMAVYFTGSAGFSAARVGLGLTAAGLVGLAAGVPVGRWADRNGPREVYLGLGLVSAATMAAYAGLRSFWLFCAVAVVDNLAASGTRAARGALIARLAGRDPHLYRARLRSVANLGLAVGALIGAAGLAIDTRAGYTAILLLNSLTFLMNTLLCLRIPPLRSIPAPPGRTAWPVVRDLRFLAFSCLAAVLAIHDEVLLFAVPLWIARVGHAPRWIVAVLLFVNTLMVASLQVRIGRAVDTIAGGVRASVRAGWILAAAALLFGVIGTVPGWTAIAILLLAAAAHSVGEIVQQAGYSELSFGLAPDHAQGQYQGMSATFSGAAIALAPGLLAWLCLGVGTRGWLVLAGAFALAGALTPIAVGAPDAAG</sequence>
<keyword evidence="2" id="KW-0813">Transport</keyword>
<feature type="transmembrane region" description="Helical" evidence="7">
    <location>
        <begin position="253"/>
        <end position="274"/>
    </location>
</feature>
<feature type="transmembrane region" description="Helical" evidence="7">
    <location>
        <begin position="153"/>
        <end position="172"/>
    </location>
</feature>
<evidence type="ECO:0000256" key="5">
    <source>
        <dbReference type="ARBA" id="ARBA00022989"/>
    </source>
</evidence>
<evidence type="ECO:0000313" key="8">
    <source>
        <dbReference type="EMBL" id="ACU72541.1"/>
    </source>
</evidence>
<dbReference type="RefSeq" id="WP_015792270.1">
    <property type="nucleotide sequence ID" value="NC_013131.1"/>
</dbReference>
<feature type="transmembrane region" description="Helical" evidence="7">
    <location>
        <begin position="295"/>
        <end position="323"/>
    </location>
</feature>
<dbReference type="Proteomes" id="UP000000851">
    <property type="component" value="Chromosome"/>
</dbReference>
<organism evidence="8 9">
    <name type="scientific">Catenulispora acidiphila (strain DSM 44928 / JCM 14897 / NBRC 102108 / NRRL B-24433 / ID139908)</name>
    <dbReference type="NCBI Taxonomy" id="479433"/>
    <lineage>
        <taxon>Bacteria</taxon>
        <taxon>Bacillati</taxon>
        <taxon>Actinomycetota</taxon>
        <taxon>Actinomycetes</taxon>
        <taxon>Catenulisporales</taxon>
        <taxon>Catenulisporaceae</taxon>
        <taxon>Catenulispora</taxon>
    </lineage>
</organism>
<dbReference type="InterPro" id="IPR011701">
    <property type="entry name" value="MFS"/>
</dbReference>
<feature type="transmembrane region" description="Helical" evidence="7">
    <location>
        <begin position="178"/>
        <end position="199"/>
    </location>
</feature>
<keyword evidence="3" id="KW-1003">Cell membrane</keyword>
<dbReference type="Gene3D" id="1.20.1250.20">
    <property type="entry name" value="MFS general substrate transporter like domains"/>
    <property type="match status" value="1"/>
</dbReference>
<name>C7QBS2_CATAD</name>
<keyword evidence="9" id="KW-1185">Reference proteome</keyword>
<keyword evidence="6 7" id="KW-0472">Membrane</keyword>
<evidence type="ECO:0000256" key="7">
    <source>
        <dbReference type="SAM" id="Phobius"/>
    </source>
</evidence>
<dbReference type="Pfam" id="PF07690">
    <property type="entry name" value="MFS_1"/>
    <property type="match status" value="1"/>
</dbReference>
<feature type="transmembrane region" description="Helical" evidence="7">
    <location>
        <begin position="384"/>
        <end position="404"/>
    </location>
</feature>
<feature type="transmembrane region" description="Helical" evidence="7">
    <location>
        <begin position="57"/>
        <end position="78"/>
    </location>
</feature>
<dbReference type="GO" id="GO:0022857">
    <property type="term" value="F:transmembrane transporter activity"/>
    <property type="evidence" value="ECO:0007669"/>
    <property type="project" value="InterPro"/>
</dbReference>
<evidence type="ECO:0000256" key="4">
    <source>
        <dbReference type="ARBA" id="ARBA00022692"/>
    </source>
</evidence>
<comment type="subcellular location">
    <subcellularLocation>
        <location evidence="1">Cell membrane</location>
        <topology evidence="1">Multi-pass membrane protein</topology>
    </subcellularLocation>
</comment>
<feature type="transmembrane region" description="Helical" evidence="7">
    <location>
        <begin position="90"/>
        <end position="105"/>
    </location>
</feature>
<dbReference type="STRING" id="479433.Caci_3638"/>
<dbReference type="HOGENOM" id="CLU_001265_60_5_11"/>
<evidence type="ECO:0000256" key="6">
    <source>
        <dbReference type="ARBA" id="ARBA00023136"/>
    </source>
</evidence>
<feature type="transmembrane region" description="Helical" evidence="7">
    <location>
        <begin position="26"/>
        <end position="51"/>
    </location>
</feature>
<evidence type="ECO:0000256" key="2">
    <source>
        <dbReference type="ARBA" id="ARBA00022448"/>
    </source>
</evidence>
<dbReference type="EMBL" id="CP001700">
    <property type="protein sequence ID" value="ACU72541.1"/>
    <property type="molecule type" value="Genomic_DNA"/>
</dbReference>
<dbReference type="InterPro" id="IPR036259">
    <property type="entry name" value="MFS_trans_sf"/>
</dbReference>
<keyword evidence="4 7" id="KW-0812">Transmembrane</keyword>
<reference evidence="8 9" key="1">
    <citation type="journal article" date="2009" name="Stand. Genomic Sci.">
        <title>Complete genome sequence of Catenulispora acidiphila type strain (ID 139908).</title>
        <authorList>
            <person name="Copeland A."/>
            <person name="Lapidus A."/>
            <person name="Glavina Del Rio T."/>
            <person name="Nolan M."/>
            <person name="Lucas S."/>
            <person name="Chen F."/>
            <person name="Tice H."/>
            <person name="Cheng J.F."/>
            <person name="Bruce D."/>
            <person name="Goodwin L."/>
            <person name="Pitluck S."/>
            <person name="Mikhailova N."/>
            <person name="Pati A."/>
            <person name="Ivanova N."/>
            <person name="Mavromatis K."/>
            <person name="Chen A."/>
            <person name="Palaniappan K."/>
            <person name="Chain P."/>
            <person name="Land M."/>
            <person name="Hauser L."/>
            <person name="Chang Y.J."/>
            <person name="Jeffries C.D."/>
            <person name="Chertkov O."/>
            <person name="Brettin T."/>
            <person name="Detter J.C."/>
            <person name="Han C."/>
            <person name="Ali Z."/>
            <person name="Tindall B.J."/>
            <person name="Goker M."/>
            <person name="Bristow J."/>
            <person name="Eisen J.A."/>
            <person name="Markowitz V."/>
            <person name="Hugenholtz P."/>
            <person name="Kyrpides N.C."/>
            <person name="Klenk H.P."/>
        </authorList>
    </citation>
    <scope>NUCLEOTIDE SEQUENCE [LARGE SCALE GENOMIC DNA]</scope>
    <source>
        <strain evidence="9">DSM 44928 / JCM 14897 / NBRC 102108 / NRRL B-24433 / ID139908</strain>
    </source>
</reference>
<protein>
    <submittedName>
        <fullName evidence="8">Major facilitator superfamily MFS_1</fullName>
    </submittedName>
</protein>
<dbReference type="eggNOG" id="COG2814">
    <property type="taxonomic scope" value="Bacteria"/>
</dbReference>
<accession>C7QBS2</accession>
<gene>
    <name evidence="8" type="ordered locus">Caci_3638</name>
</gene>